<protein>
    <submittedName>
        <fullName evidence="9">Capsid protein</fullName>
    </submittedName>
</protein>
<reference evidence="9" key="1">
    <citation type="journal article" date="1996" name="Virology">
        <title>Nucleotide sequencing and generation of an infectious clone of adeno-associated virus 3.</title>
        <authorList>
            <person name="Muramatsu S."/>
            <person name="Mizukami H."/>
            <person name="Young N.S."/>
            <person name="Brown K.E."/>
        </authorList>
    </citation>
    <scope>NUCLEOTIDE SEQUENCE [LARGE SCALE GENOMIC DNA]</scope>
    <source>
        <strain evidence="9">3H</strain>
    </source>
</reference>
<feature type="compositionally biased region" description="Polar residues" evidence="6">
    <location>
        <begin position="148"/>
        <end position="159"/>
    </location>
</feature>
<organism evidence="9">
    <name type="scientific">Adeno-associated virus - 3</name>
    <dbReference type="NCBI Taxonomy" id="46350"/>
    <lineage>
        <taxon>Viruses</taxon>
        <taxon>Monodnaviria</taxon>
        <taxon>Shotokuvirae</taxon>
        <taxon>Cossaviricota</taxon>
        <taxon>Quintoviricetes</taxon>
        <taxon>Piccovirales</taxon>
        <taxon>Parvoviridae</taxon>
        <taxon>Parvovirinae</taxon>
        <taxon>Dependoparvovirus</taxon>
        <taxon>Dependoparvovirus primate1</taxon>
    </lineage>
</organism>
<dbReference type="InterPro" id="IPR013607">
    <property type="entry name" value="Phospholipase_A2-like"/>
</dbReference>
<dbReference type="Gene3D" id="2.170.30.10">
    <property type="entry name" value="Parvovirus coat protein VP1/VP2"/>
    <property type="match status" value="1"/>
</dbReference>
<evidence type="ECO:0000313" key="9">
    <source>
        <dbReference type="EMBL" id="AAC55049.1"/>
    </source>
</evidence>
<evidence type="ECO:0000256" key="1">
    <source>
        <dbReference type="ARBA" id="ARBA00004328"/>
    </source>
</evidence>
<dbReference type="SUPFAM" id="SSF88645">
    <property type="entry name" value="ssDNA viruses"/>
    <property type="match status" value="1"/>
</dbReference>
<evidence type="ECO:0000256" key="5">
    <source>
        <dbReference type="ARBA" id="ARBA00022844"/>
    </source>
</evidence>
<dbReference type="EMBL" id="U48704">
    <property type="protein sequence ID" value="AAC55049.1"/>
    <property type="molecule type" value="Genomic_DNA"/>
</dbReference>
<name>Q65311_9VIRU</name>
<dbReference type="Proteomes" id="UP000158402">
    <property type="component" value="Segment"/>
</dbReference>
<comment type="similarity">
    <text evidence="2">Belongs to the parvoviridae capsid protein family.</text>
</comment>
<dbReference type="OrthoDB" id="1726at10239"/>
<dbReference type="InterPro" id="IPR036952">
    <property type="entry name" value="VP1/VP2"/>
</dbReference>
<feature type="domain" description="Coat protein VP1/VP2 Parvovirus" evidence="7">
    <location>
        <begin position="213"/>
        <end position="709"/>
    </location>
</feature>
<keyword evidence="5" id="KW-0946">Virion</keyword>
<feature type="compositionally biased region" description="Pro residues" evidence="6">
    <location>
        <begin position="184"/>
        <end position="194"/>
    </location>
</feature>
<evidence type="ECO:0000256" key="4">
    <source>
        <dbReference type="ARBA" id="ARBA00022561"/>
    </source>
</evidence>
<evidence type="ECO:0000256" key="6">
    <source>
        <dbReference type="SAM" id="MobiDB-lite"/>
    </source>
</evidence>
<evidence type="ECO:0000259" key="7">
    <source>
        <dbReference type="Pfam" id="PF00740"/>
    </source>
</evidence>
<keyword evidence="4" id="KW-0167">Capsid protein</keyword>
<feature type="domain" description="Phospholipase A2-like" evidence="8">
    <location>
        <begin position="43"/>
        <end position="122"/>
    </location>
</feature>
<evidence type="ECO:0000256" key="3">
    <source>
        <dbReference type="ARBA" id="ARBA00022431"/>
    </source>
</evidence>
<dbReference type="GO" id="GO:0039615">
    <property type="term" value="C:T=1 icosahedral viral capsid"/>
    <property type="evidence" value="ECO:0007669"/>
    <property type="project" value="UniProtKB-KW"/>
</dbReference>
<dbReference type="InterPro" id="IPR016184">
    <property type="entry name" value="Capsid/spike_ssDNA_virus"/>
</dbReference>
<evidence type="ECO:0000259" key="8">
    <source>
        <dbReference type="Pfam" id="PF08398"/>
    </source>
</evidence>
<dbReference type="Pfam" id="PF08398">
    <property type="entry name" value="Phospholip_A2_4"/>
    <property type="match status" value="1"/>
</dbReference>
<evidence type="ECO:0000256" key="2">
    <source>
        <dbReference type="ARBA" id="ARBA00005398"/>
    </source>
</evidence>
<proteinExistence type="inferred from homology"/>
<accession>Q65311</accession>
<keyword evidence="3" id="KW-1140">T=1 icosahedral capsid protein</keyword>
<dbReference type="Pfam" id="PF00740">
    <property type="entry name" value="VP1_2"/>
    <property type="match status" value="1"/>
</dbReference>
<sequence>MAADGYLPDWLEDNLSEGIREWWALKPGVPQPKANQQHQDNRRGLVLPGYKYLGPGNGLDKGEPVNEADAAALEHDKAYDQQLKAGDNPYLKYNHADAEFQERLQEDTSFGGNLGRAVFQAKKRILEPLGLVEEAAKTAPGKKGAVDQSPQEPDSSSGVGKSGKQPARKRLNFGQTGDSESVPDPQPLGEPPAAPTSLGSNTMASGGGAPMADNNEGADGVGNSSGNWHCDSQWLGDRVITTSTRTWALPTYNNHLYKQISSQSGASNDNHYFGYSTPWGYFDFNRFHCHFSPRDWQRLINNNWGFRPKKLSFKLFNIQVRGVTQNDGTTTIANNLTSTVQVFTDSEYQLPYVLGSAHQGCLPPFPADVFMVPQYGYLTLNNGSQAVGRSSFYCLEYFPSQMLRTGNNFQFSYTFEDVPFHSSYAHSQSLDRLMNPLIDQYLYYLNRTQGTTSGTTNQSRLLFSQAGPQSMSLQARNWLPGPCYRQQRLSKTANDNNNSNFPWTAASKYHLNGRDSLVNPGPAMASHKDDEEKFFPMHGNLIFGKEGTTASNAELDNVMITDEEEIRTTNPVATEQYGTVANNLQSSNTAPTTGTVNHQGALPGMVWQDRDVYLQGPIWAKIPHTDGHFHPSPLMGGFGLKHPPPQIMIKNTPVPANPPTTFSPAKFASFITQYSTGQVSVEIEWELQKENSKRWNPEIQYTSNYNKSVNVDFTVDTNGVYSEPRPIGTRYLTRNL</sequence>
<feature type="region of interest" description="Disordered" evidence="6">
    <location>
        <begin position="137"/>
        <end position="224"/>
    </location>
</feature>
<comment type="subcellular location">
    <subcellularLocation>
        <location evidence="1">Virion</location>
    </subcellularLocation>
</comment>
<dbReference type="InterPro" id="IPR001403">
    <property type="entry name" value="Parvovirus_coat"/>
</dbReference>
<dbReference type="KEGG" id="vg:1403995"/>
<dbReference type="GO" id="GO:0005198">
    <property type="term" value="F:structural molecule activity"/>
    <property type="evidence" value="ECO:0007669"/>
    <property type="project" value="InterPro"/>
</dbReference>
<dbReference type="RefSeq" id="NP_043941.1">
    <property type="nucleotide sequence ID" value="NC_001729.1"/>
</dbReference>
<dbReference type="GeneID" id="1403995"/>